<name>M2V8U0_COCH5</name>
<evidence type="ECO:0000256" key="1">
    <source>
        <dbReference type="SAM" id="MobiDB-lite"/>
    </source>
</evidence>
<sequence>MASRAKPLGGAAVGDGLKLGEVVYCLGHVCACKGQGGISSSLGPCPPQSRPSPLAAQGRSYILPRRAPFHVEVHWLYVSGPLFLRASAAVAWGACEGIGAGPANSDRLPGAAQTHTHTPVTAGLVPTCSAGGGGNSSGNGDGGGGGGGCAARCMHIPVTLSMCCAVTSNQGWVQWVQPALPKGLSRRPGLTSWRNKRGTRNRGRLRGRSDSGFVWIMAGPVLALEG</sequence>
<protein>
    <submittedName>
        <fullName evidence="2">Uncharacterized protein</fullName>
    </submittedName>
</protein>
<feature type="compositionally biased region" description="Basic residues" evidence="1">
    <location>
        <begin position="194"/>
        <end position="203"/>
    </location>
</feature>
<dbReference type="AlphaFoldDB" id="M2V8U0"/>
<reference evidence="3" key="2">
    <citation type="journal article" date="2013" name="PLoS Genet.">
        <title>Comparative genome structure, secondary metabolite, and effector coding capacity across Cochliobolus pathogens.</title>
        <authorList>
            <person name="Condon B.J."/>
            <person name="Leng Y."/>
            <person name="Wu D."/>
            <person name="Bushley K.E."/>
            <person name="Ohm R.A."/>
            <person name="Otillar R."/>
            <person name="Martin J."/>
            <person name="Schackwitz W."/>
            <person name="Grimwood J."/>
            <person name="MohdZainudin N."/>
            <person name="Xue C."/>
            <person name="Wang R."/>
            <person name="Manning V.A."/>
            <person name="Dhillon B."/>
            <person name="Tu Z.J."/>
            <person name="Steffenson B.J."/>
            <person name="Salamov A."/>
            <person name="Sun H."/>
            <person name="Lowry S."/>
            <person name="LaButti K."/>
            <person name="Han J."/>
            <person name="Copeland A."/>
            <person name="Lindquist E."/>
            <person name="Barry K."/>
            <person name="Schmutz J."/>
            <person name="Baker S.E."/>
            <person name="Ciuffetti L.M."/>
            <person name="Grigoriev I.V."/>
            <person name="Zhong S."/>
            <person name="Turgeon B.G."/>
        </authorList>
    </citation>
    <scope>NUCLEOTIDE SEQUENCE [LARGE SCALE GENOMIC DNA]</scope>
    <source>
        <strain evidence="3">C5 / ATCC 48332 / race O</strain>
    </source>
</reference>
<accession>M2V8U0</accession>
<reference evidence="2 3" key="1">
    <citation type="journal article" date="2012" name="PLoS Pathog.">
        <title>Diverse lifestyles and strategies of plant pathogenesis encoded in the genomes of eighteen Dothideomycetes fungi.</title>
        <authorList>
            <person name="Ohm R.A."/>
            <person name="Feau N."/>
            <person name="Henrissat B."/>
            <person name="Schoch C.L."/>
            <person name="Horwitz B.A."/>
            <person name="Barry K.W."/>
            <person name="Condon B.J."/>
            <person name="Copeland A.C."/>
            <person name="Dhillon B."/>
            <person name="Glaser F."/>
            <person name="Hesse C.N."/>
            <person name="Kosti I."/>
            <person name="LaButti K."/>
            <person name="Lindquist E.A."/>
            <person name="Lucas S."/>
            <person name="Salamov A.A."/>
            <person name="Bradshaw R.E."/>
            <person name="Ciuffetti L."/>
            <person name="Hamelin R.C."/>
            <person name="Kema G.H.J."/>
            <person name="Lawrence C."/>
            <person name="Scott J.A."/>
            <person name="Spatafora J.W."/>
            <person name="Turgeon B.G."/>
            <person name="de Wit P.J.G.M."/>
            <person name="Zhong S."/>
            <person name="Goodwin S.B."/>
            <person name="Grigoriev I.V."/>
        </authorList>
    </citation>
    <scope>NUCLEOTIDE SEQUENCE [LARGE SCALE GENOMIC DNA]</scope>
    <source>
        <strain evidence="3">C5 / ATCC 48332 / race O</strain>
    </source>
</reference>
<gene>
    <name evidence="2" type="ORF">COCHEDRAFT_1026918</name>
</gene>
<proteinExistence type="predicted"/>
<feature type="region of interest" description="Disordered" evidence="1">
    <location>
        <begin position="184"/>
        <end position="203"/>
    </location>
</feature>
<dbReference type="HOGENOM" id="CLU_106787_0_0_1"/>
<organism evidence="2 3">
    <name type="scientific">Cochliobolus heterostrophus (strain C5 / ATCC 48332 / race O)</name>
    <name type="common">Southern corn leaf blight fungus</name>
    <name type="synonym">Bipolaris maydis</name>
    <dbReference type="NCBI Taxonomy" id="701091"/>
    <lineage>
        <taxon>Eukaryota</taxon>
        <taxon>Fungi</taxon>
        <taxon>Dikarya</taxon>
        <taxon>Ascomycota</taxon>
        <taxon>Pezizomycotina</taxon>
        <taxon>Dothideomycetes</taxon>
        <taxon>Pleosporomycetidae</taxon>
        <taxon>Pleosporales</taxon>
        <taxon>Pleosporineae</taxon>
        <taxon>Pleosporaceae</taxon>
        <taxon>Bipolaris</taxon>
    </lineage>
</organism>
<dbReference type="OrthoDB" id="10424733at2759"/>
<keyword evidence="3" id="KW-1185">Reference proteome</keyword>
<evidence type="ECO:0000313" key="2">
    <source>
        <dbReference type="EMBL" id="EMD96148.1"/>
    </source>
</evidence>
<evidence type="ECO:0000313" key="3">
    <source>
        <dbReference type="Proteomes" id="UP000016936"/>
    </source>
</evidence>
<dbReference type="Proteomes" id="UP000016936">
    <property type="component" value="Unassembled WGS sequence"/>
</dbReference>
<dbReference type="EMBL" id="KB445570">
    <property type="protein sequence ID" value="EMD96148.1"/>
    <property type="molecule type" value="Genomic_DNA"/>
</dbReference>